<evidence type="ECO:0000313" key="2">
    <source>
        <dbReference type="EMBL" id="KAA1053936.1"/>
    </source>
</evidence>
<evidence type="ECO:0000259" key="1">
    <source>
        <dbReference type="PROSITE" id="PS50994"/>
    </source>
</evidence>
<dbReference type="SUPFAM" id="SSF53098">
    <property type="entry name" value="Ribonuclease H-like"/>
    <property type="match status" value="1"/>
</dbReference>
<dbReference type="GO" id="GO:0003676">
    <property type="term" value="F:nucleic acid binding"/>
    <property type="evidence" value="ECO:0007669"/>
    <property type="project" value="InterPro"/>
</dbReference>
<organism evidence="2 3">
    <name type="scientific">Azospirillum argentinense</name>
    <dbReference type="NCBI Taxonomy" id="2970906"/>
    <lineage>
        <taxon>Bacteria</taxon>
        <taxon>Pseudomonadati</taxon>
        <taxon>Pseudomonadota</taxon>
        <taxon>Alphaproteobacteria</taxon>
        <taxon>Rhodospirillales</taxon>
        <taxon>Azospirillaceae</taxon>
        <taxon>Azospirillum</taxon>
    </lineage>
</organism>
<dbReference type="InterPro" id="IPR001584">
    <property type="entry name" value="Integrase_cat-core"/>
</dbReference>
<dbReference type="RefSeq" id="WP_149650772.1">
    <property type="nucleotide sequence ID" value="NZ_VEWN01000012.1"/>
</dbReference>
<accession>A0A5B0KPW6</accession>
<feature type="domain" description="Integrase catalytic" evidence="1">
    <location>
        <begin position="165"/>
        <end position="365"/>
    </location>
</feature>
<dbReference type="GO" id="GO:0015074">
    <property type="term" value="P:DNA integration"/>
    <property type="evidence" value="ECO:0007669"/>
    <property type="project" value="InterPro"/>
</dbReference>
<evidence type="ECO:0000313" key="3">
    <source>
        <dbReference type="Proteomes" id="UP000325333"/>
    </source>
</evidence>
<protein>
    <recommendedName>
        <fullName evidence="1">Integrase catalytic domain-containing protein</fullName>
    </recommendedName>
</protein>
<name>A0A5B0KPW6_9PROT</name>
<dbReference type="PROSITE" id="PS50994">
    <property type="entry name" value="INTEGRASE"/>
    <property type="match status" value="1"/>
</dbReference>
<dbReference type="Gene3D" id="3.30.420.10">
    <property type="entry name" value="Ribonuclease H-like superfamily/Ribonuclease H"/>
    <property type="match status" value="1"/>
</dbReference>
<dbReference type="Proteomes" id="UP000325333">
    <property type="component" value="Unassembled WGS sequence"/>
</dbReference>
<sequence>MGQRSDDPPGDPRWSAAARLATQLDRILERFPPHSEARAAAIDDLAARLRRTPQTIRSYLRKYGKRRLVRDLLRDDSGRGPRLPPETEGIVKAILDEKHLTPEGCSLNEAMIVINGRLEQAGLKPVSFNTVKNRLWKHWTAEEVARRRGDRTAARKHRRRGGALVPDYPLQVCQIDETEIDVLAVDDAGNLLRRLWVIVLVDVLTHMILGFWLWPRSANREAIGLCLQHAIRPKGAYFQKFGIEATDVFGRPERIISDRAAWYKSLQDNRSLEDLRVVVEPRRGEPHIRGVVERLQGSINQQLRKGRGQTGRSVADRGDYPAAKRACLTYEQIETAVAITAFRICNGEMDEKTRKRPDLEWAKHACRIPEHLLTVDWEAVQLAFLPERACRLSSKGIPAFGLTYWEDENPRLAELYANRGRDSLRIKVNRNDVSHIYVRHPLWESWVAVPRADGLLTPLTAWELEAQKERERAEAETSWMERGKSREMVDAALTPTAGTGRKPRVSRKAASEAVAARVAGDAPKPHAAEMALNRLKTSGDGLGRLPVVDDCFDVEPWGKA</sequence>
<gene>
    <name evidence="2" type="ORF">FH063_002171</name>
</gene>
<dbReference type="EMBL" id="VEWN01000012">
    <property type="protein sequence ID" value="KAA1053936.1"/>
    <property type="molecule type" value="Genomic_DNA"/>
</dbReference>
<dbReference type="InterPro" id="IPR036397">
    <property type="entry name" value="RNaseH_sf"/>
</dbReference>
<dbReference type="AlphaFoldDB" id="A0A5B0KPW6"/>
<proteinExistence type="predicted"/>
<reference evidence="2 3" key="1">
    <citation type="submission" date="2019-07" db="EMBL/GenBank/DDBJ databases">
        <title>Genome sequencing of the stress-tolerant strain Azospirillum brasilense Az19.</title>
        <authorList>
            <person name="Maroniche G.A."/>
            <person name="Garcia J.E."/>
            <person name="Pagnussat L."/>
            <person name="Amenta M."/>
            <person name="Creus C.M."/>
        </authorList>
    </citation>
    <scope>NUCLEOTIDE SEQUENCE [LARGE SCALE GENOMIC DNA]</scope>
    <source>
        <strain evidence="2 3">Az19</strain>
    </source>
</reference>
<comment type="caution">
    <text evidence="2">The sequence shown here is derived from an EMBL/GenBank/DDBJ whole genome shotgun (WGS) entry which is preliminary data.</text>
</comment>
<dbReference type="InterPro" id="IPR012337">
    <property type="entry name" value="RNaseH-like_sf"/>
</dbReference>